<keyword evidence="4 6" id="KW-1133">Transmembrane helix</keyword>
<dbReference type="Gene3D" id="1.20.1250.20">
    <property type="entry name" value="MFS general substrate transporter like domains"/>
    <property type="match status" value="1"/>
</dbReference>
<dbReference type="KEGG" id="bko:CKF48_06790"/>
<dbReference type="EMBL" id="CP022983">
    <property type="protein sequence ID" value="ASV67061.1"/>
    <property type="molecule type" value="Genomic_DNA"/>
</dbReference>
<accession>A0A248TFT9</accession>
<feature type="transmembrane region" description="Helical" evidence="6">
    <location>
        <begin position="166"/>
        <end position="185"/>
    </location>
</feature>
<feature type="transmembrane region" description="Helical" evidence="6">
    <location>
        <begin position="251"/>
        <end position="271"/>
    </location>
</feature>
<dbReference type="InterPro" id="IPR036259">
    <property type="entry name" value="MFS_trans_sf"/>
</dbReference>
<gene>
    <name evidence="7" type="ORF">CKF48_06790</name>
</gene>
<evidence type="ECO:0000256" key="3">
    <source>
        <dbReference type="ARBA" id="ARBA00022692"/>
    </source>
</evidence>
<evidence type="ECO:0000313" key="8">
    <source>
        <dbReference type="Proteomes" id="UP000215137"/>
    </source>
</evidence>
<dbReference type="Proteomes" id="UP000215137">
    <property type="component" value="Chromosome"/>
</dbReference>
<dbReference type="GO" id="GO:0005886">
    <property type="term" value="C:plasma membrane"/>
    <property type="evidence" value="ECO:0007669"/>
    <property type="project" value="UniProtKB-SubCell"/>
</dbReference>
<feature type="transmembrane region" description="Helical" evidence="6">
    <location>
        <begin position="7"/>
        <end position="33"/>
    </location>
</feature>
<dbReference type="PANTHER" id="PTHR23513:SF19">
    <property type="entry name" value="MAJOR FACILITATOR SUPERFAMILY (MFS) PROFILE DOMAIN-CONTAINING PROTEIN"/>
    <property type="match status" value="1"/>
</dbReference>
<dbReference type="InterPro" id="IPR011701">
    <property type="entry name" value="MFS"/>
</dbReference>
<dbReference type="GO" id="GO:0022857">
    <property type="term" value="F:transmembrane transporter activity"/>
    <property type="evidence" value="ECO:0007669"/>
    <property type="project" value="InterPro"/>
</dbReference>
<evidence type="ECO:0000256" key="2">
    <source>
        <dbReference type="ARBA" id="ARBA00022475"/>
    </source>
</evidence>
<feature type="transmembrane region" description="Helical" evidence="6">
    <location>
        <begin position="39"/>
        <end position="59"/>
    </location>
</feature>
<sequence>MFRNKNFALLVSGQSLANMGDILYITSIISMIYQWTGSSFYTAFVPFTITSAMFLSSLLSPLAMNRWNLKWLLTFSQVGKTIIIILLTLLVTEMVAVPFIIVFLLIAGIGLLDGCANPISQTLIPYYVNSEQLVKANGFFDTITQIIQAGMWFISSLLLIRIGSNNLLWVVIGLFFLSSCLLSFLNSVQSSNTKQPSPFAEMKEGWHILYRTPILRKMAYIEGLDSIATTVWIAAILYVFVSERLQADHQWWGWINGAFFLGLILGSLYCMKYAKVVENKIRKVFILGAIGAFFSTFLFAFNTLPVLALILAFSFGASMQIKGIPQHTMIQTSVSLTQLSKVYAALGALGTGIFALSSLLMGWLAETFNVQLVFLLSAALMAVISILIKVNQQVFVKGNVKQT</sequence>
<evidence type="ECO:0000256" key="5">
    <source>
        <dbReference type="ARBA" id="ARBA00023136"/>
    </source>
</evidence>
<comment type="subcellular location">
    <subcellularLocation>
        <location evidence="1">Cell membrane</location>
        <topology evidence="1">Multi-pass membrane protein</topology>
    </subcellularLocation>
</comment>
<reference evidence="7 8" key="1">
    <citation type="submission" date="2017-08" db="EMBL/GenBank/DDBJ databases">
        <title>Complete Genome Sequence of Bacillus kochii Oregon-R-modENCODE STRAIN BDGP4, isolated from Drosophila melanogaster gut.</title>
        <authorList>
            <person name="Wan K.H."/>
            <person name="Yu C."/>
            <person name="Park S."/>
            <person name="Hammonds A.S."/>
            <person name="Booth B.W."/>
            <person name="Celniker S.E."/>
        </authorList>
    </citation>
    <scope>NUCLEOTIDE SEQUENCE [LARGE SCALE GENOMIC DNA]</scope>
    <source>
        <strain evidence="7 8">BDGP4</strain>
    </source>
</reference>
<protein>
    <submittedName>
        <fullName evidence="7">MFS transporter</fullName>
    </submittedName>
</protein>
<keyword evidence="3 6" id="KW-0812">Transmembrane</keyword>
<feature type="transmembrane region" description="Helical" evidence="6">
    <location>
        <begin position="370"/>
        <end position="388"/>
    </location>
</feature>
<keyword evidence="5 6" id="KW-0472">Membrane</keyword>
<dbReference type="Pfam" id="PF07690">
    <property type="entry name" value="MFS_1"/>
    <property type="match status" value="1"/>
</dbReference>
<feature type="transmembrane region" description="Helical" evidence="6">
    <location>
        <begin position="342"/>
        <end position="364"/>
    </location>
</feature>
<proteinExistence type="predicted"/>
<dbReference type="SUPFAM" id="SSF103473">
    <property type="entry name" value="MFS general substrate transporter"/>
    <property type="match status" value="1"/>
</dbReference>
<evidence type="ECO:0000313" key="7">
    <source>
        <dbReference type="EMBL" id="ASV67061.1"/>
    </source>
</evidence>
<evidence type="ECO:0000256" key="1">
    <source>
        <dbReference type="ARBA" id="ARBA00004651"/>
    </source>
</evidence>
<organism evidence="7 8">
    <name type="scientific">Cytobacillus kochii</name>
    <dbReference type="NCBI Taxonomy" id="859143"/>
    <lineage>
        <taxon>Bacteria</taxon>
        <taxon>Bacillati</taxon>
        <taxon>Bacillota</taxon>
        <taxon>Bacilli</taxon>
        <taxon>Bacillales</taxon>
        <taxon>Bacillaceae</taxon>
        <taxon>Cytobacillus</taxon>
    </lineage>
</organism>
<name>A0A248TFT9_9BACI</name>
<keyword evidence="8" id="KW-1185">Reference proteome</keyword>
<evidence type="ECO:0000256" key="4">
    <source>
        <dbReference type="ARBA" id="ARBA00022989"/>
    </source>
</evidence>
<dbReference type="AlphaFoldDB" id="A0A248TFT9"/>
<keyword evidence="2" id="KW-1003">Cell membrane</keyword>
<dbReference type="CDD" id="cd06173">
    <property type="entry name" value="MFS_MefA_like"/>
    <property type="match status" value="1"/>
</dbReference>
<dbReference type="OrthoDB" id="2351575at2"/>
<evidence type="ECO:0000256" key="6">
    <source>
        <dbReference type="SAM" id="Phobius"/>
    </source>
</evidence>
<feature type="transmembrane region" description="Helical" evidence="6">
    <location>
        <begin position="219"/>
        <end position="239"/>
    </location>
</feature>
<dbReference type="PANTHER" id="PTHR23513">
    <property type="entry name" value="INTEGRAL MEMBRANE EFFLUX PROTEIN-RELATED"/>
    <property type="match status" value="1"/>
</dbReference>
<dbReference type="RefSeq" id="WP_095370636.1">
    <property type="nucleotide sequence ID" value="NZ_CP022983.1"/>
</dbReference>